<keyword evidence="2" id="KW-1185">Reference proteome</keyword>
<proteinExistence type="predicted"/>
<protein>
    <submittedName>
        <fullName evidence="1">Uncharacterized protein</fullName>
    </submittedName>
</protein>
<sequence>MQVLVRPIGAVTPHRSTRGAPRIDDHRILNAIFWTLRSAARDRIMDAIVDAYRAFDTEISCARCSCVVDSLGPEVRT</sequence>
<evidence type="ECO:0000313" key="2">
    <source>
        <dbReference type="Proteomes" id="UP000778970"/>
    </source>
</evidence>
<dbReference type="AlphaFoldDB" id="A0A934UZ81"/>
<evidence type="ECO:0000313" key="1">
    <source>
        <dbReference type="EMBL" id="MBK1696236.1"/>
    </source>
</evidence>
<name>A0A934UZ81_9PROT</name>
<dbReference type="Proteomes" id="UP000778970">
    <property type="component" value="Unassembled WGS sequence"/>
</dbReference>
<reference evidence="1" key="1">
    <citation type="submission" date="2017-08" db="EMBL/GenBank/DDBJ databases">
        <authorList>
            <person name="Imhoff J.F."/>
            <person name="Rahn T."/>
            <person name="Kuenzel S."/>
            <person name="Neulinger S.C."/>
        </authorList>
    </citation>
    <scope>NUCLEOTIDE SEQUENCE</scope>
    <source>
        <strain evidence="1">DSM 9154</strain>
    </source>
</reference>
<gene>
    <name evidence="1" type="ORF">CKO21_03145</name>
</gene>
<organism evidence="1 2">
    <name type="scientific">Rhodovibrio salinarum</name>
    <dbReference type="NCBI Taxonomy" id="1087"/>
    <lineage>
        <taxon>Bacteria</taxon>
        <taxon>Pseudomonadati</taxon>
        <taxon>Pseudomonadota</taxon>
        <taxon>Alphaproteobacteria</taxon>
        <taxon>Rhodospirillales</taxon>
        <taxon>Rhodovibrionaceae</taxon>
        <taxon>Rhodovibrio</taxon>
    </lineage>
</organism>
<accession>A0A934UZ81</accession>
<reference evidence="1" key="2">
    <citation type="journal article" date="2020" name="Microorganisms">
        <title>Osmotic Adaptation and Compatible Solute Biosynthesis of Phototrophic Bacteria as Revealed from Genome Analyses.</title>
        <authorList>
            <person name="Imhoff J.F."/>
            <person name="Rahn T."/>
            <person name="Kunzel S."/>
            <person name="Keller A."/>
            <person name="Neulinger S.C."/>
        </authorList>
    </citation>
    <scope>NUCLEOTIDE SEQUENCE</scope>
    <source>
        <strain evidence="1">DSM 9154</strain>
    </source>
</reference>
<comment type="caution">
    <text evidence="1">The sequence shown here is derived from an EMBL/GenBank/DDBJ whole genome shotgun (WGS) entry which is preliminary data.</text>
</comment>
<dbReference type="EMBL" id="NRRE01000012">
    <property type="protein sequence ID" value="MBK1696236.1"/>
    <property type="molecule type" value="Genomic_DNA"/>
</dbReference>